<sequence length="609" mass="70055">MSYVIGNVAYIMSKHLSIDILEKTSWNSCIVLSKASLIQINFWKENLGRVNVKSFTSDFSCQSVVYSDASNTGYGGYIVETPFNIAHGMWSECESTKSSTWKELNAVKHILLSMVDILKDKRIKWFSDNQNVVSIVAKGSMKPELQDIALCIFENCLTHNISIDAEWVPRTFNEKADFISRIIDYDDWGVGEQLFTYLDSLWGPHEIDWFANDDNHKLTVFYSRYWTVNSIGIDAFTVNWNGVNGWFVPPVCLVSKVLRYMRQCMAHGTIVLPLWKSASYWPILCPTGEGFIKEVKGCIDLPTNKEYYTPGKGNKSAFKNDLLELPASLIEKVSLLPDLLTESKSSNTVQNYYYGFLRWKKWALSNGISSEFILPAKPIHVALYLACLVQQNHTPSPINQAFYSIRWAHKITSEISPTDSDLVKNILEGAKRRLSVPVKKKEPITPDMLSHMFDKFYCEDNLYNQRSICACLLSYSGFLRVSELLNLKTCDVLFFQSHMSVFIQKSKTDIYRDGDRIIIARTGNKLCPVKNLEKYLEWSNNQTDCDLYLFRNLTKSKDSFTFRKDNKPLSYTRMRELFIEVFTPLKRLIVYFDNNPSPSSRLQTKTFTI</sequence>
<dbReference type="GO" id="GO:0003677">
    <property type="term" value="F:DNA binding"/>
    <property type="evidence" value="ECO:0007669"/>
    <property type="project" value="UniProtKB-KW"/>
</dbReference>
<dbReference type="Proteomes" id="UP000683360">
    <property type="component" value="Unassembled WGS sequence"/>
</dbReference>
<evidence type="ECO:0000256" key="1">
    <source>
        <dbReference type="ARBA" id="ARBA00023125"/>
    </source>
</evidence>
<dbReference type="InterPro" id="IPR011010">
    <property type="entry name" value="DNA_brk_join_enz"/>
</dbReference>
<evidence type="ECO:0000256" key="2">
    <source>
        <dbReference type="ARBA" id="ARBA00023172"/>
    </source>
</evidence>
<dbReference type="OrthoDB" id="10066651at2759"/>
<proteinExistence type="predicted"/>
<dbReference type="AlphaFoldDB" id="A0A8S3SBY9"/>
<reference evidence="3" key="1">
    <citation type="submission" date="2021-03" db="EMBL/GenBank/DDBJ databases">
        <authorList>
            <person name="Bekaert M."/>
        </authorList>
    </citation>
    <scope>NUCLEOTIDE SEQUENCE</scope>
</reference>
<dbReference type="SUPFAM" id="SSF56672">
    <property type="entry name" value="DNA/RNA polymerases"/>
    <property type="match status" value="1"/>
</dbReference>
<keyword evidence="1" id="KW-0238">DNA-binding</keyword>
<keyword evidence="4" id="KW-1185">Reference proteome</keyword>
<organism evidence="3 4">
    <name type="scientific">Mytilus edulis</name>
    <name type="common">Blue mussel</name>
    <dbReference type="NCBI Taxonomy" id="6550"/>
    <lineage>
        <taxon>Eukaryota</taxon>
        <taxon>Metazoa</taxon>
        <taxon>Spiralia</taxon>
        <taxon>Lophotrochozoa</taxon>
        <taxon>Mollusca</taxon>
        <taxon>Bivalvia</taxon>
        <taxon>Autobranchia</taxon>
        <taxon>Pteriomorphia</taxon>
        <taxon>Mytilida</taxon>
        <taxon>Mytiloidea</taxon>
        <taxon>Mytilidae</taxon>
        <taxon>Mytilinae</taxon>
        <taxon>Mytilus</taxon>
    </lineage>
</organism>
<accession>A0A8S3SBY9</accession>
<evidence type="ECO:0000313" key="4">
    <source>
        <dbReference type="Proteomes" id="UP000683360"/>
    </source>
</evidence>
<dbReference type="EMBL" id="CAJPWZ010001595">
    <property type="protein sequence ID" value="CAG2218272.1"/>
    <property type="molecule type" value="Genomic_DNA"/>
</dbReference>
<name>A0A8S3SBY9_MYTED</name>
<dbReference type="PANTHER" id="PTHR33050:SF7">
    <property type="entry name" value="RIBONUCLEASE H"/>
    <property type="match status" value="1"/>
</dbReference>
<comment type="caution">
    <text evidence="3">The sequence shown here is derived from an EMBL/GenBank/DDBJ whole genome shotgun (WGS) entry which is preliminary data.</text>
</comment>
<evidence type="ECO:0000313" key="3">
    <source>
        <dbReference type="EMBL" id="CAG2218272.1"/>
    </source>
</evidence>
<dbReference type="GO" id="GO:0015074">
    <property type="term" value="P:DNA integration"/>
    <property type="evidence" value="ECO:0007669"/>
    <property type="project" value="InterPro"/>
</dbReference>
<dbReference type="Gene3D" id="1.10.150.130">
    <property type="match status" value="1"/>
</dbReference>
<dbReference type="InterPro" id="IPR043502">
    <property type="entry name" value="DNA/RNA_pol_sf"/>
</dbReference>
<gene>
    <name evidence="3" type="ORF">MEDL_31910</name>
</gene>
<dbReference type="Gene3D" id="3.30.420.10">
    <property type="entry name" value="Ribonuclease H-like superfamily/Ribonuclease H"/>
    <property type="match status" value="1"/>
</dbReference>
<dbReference type="SUPFAM" id="SSF47823">
    <property type="entry name" value="lambda integrase-like, N-terminal domain"/>
    <property type="match status" value="1"/>
</dbReference>
<dbReference type="GO" id="GO:0006310">
    <property type="term" value="P:DNA recombination"/>
    <property type="evidence" value="ECO:0007669"/>
    <property type="project" value="UniProtKB-KW"/>
</dbReference>
<dbReference type="InterPro" id="IPR052055">
    <property type="entry name" value="Hepadnavirus_pol/RT"/>
</dbReference>
<dbReference type="InterPro" id="IPR010998">
    <property type="entry name" value="Integrase_recombinase_N"/>
</dbReference>
<dbReference type="SUPFAM" id="SSF56349">
    <property type="entry name" value="DNA breaking-rejoining enzymes"/>
    <property type="match status" value="1"/>
</dbReference>
<dbReference type="CDD" id="cd09275">
    <property type="entry name" value="RNase_HI_RT_DIRS1"/>
    <property type="match status" value="1"/>
</dbReference>
<dbReference type="PANTHER" id="PTHR33050">
    <property type="entry name" value="REVERSE TRANSCRIPTASE DOMAIN-CONTAINING PROTEIN"/>
    <property type="match status" value="1"/>
</dbReference>
<dbReference type="InterPro" id="IPR013762">
    <property type="entry name" value="Integrase-like_cat_sf"/>
</dbReference>
<dbReference type="Gene3D" id="1.10.443.10">
    <property type="entry name" value="Intergrase catalytic core"/>
    <property type="match status" value="1"/>
</dbReference>
<keyword evidence="2" id="KW-0233">DNA recombination</keyword>
<protein>
    <recommendedName>
        <fullName evidence="5">Tyr recombinase domain-containing protein</fullName>
    </recommendedName>
</protein>
<dbReference type="InterPro" id="IPR036397">
    <property type="entry name" value="RNaseH_sf"/>
</dbReference>
<evidence type="ECO:0008006" key="5">
    <source>
        <dbReference type="Google" id="ProtNLM"/>
    </source>
</evidence>